<dbReference type="PROSITE" id="PS50949">
    <property type="entry name" value="HTH_GNTR"/>
    <property type="match status" value="1"/>
</dbReference>
<dbReference type="SMART" id="SM00345">
    <property type="entry name" value="HTH_GNTR"/>
    <property type="match status" value="1"/>
</dbReference>
<gene>
    <name evidence="5" type="ORF">ACFQDO_19755</name>
</gene>
<accession>A0ABW1JKZ1</accession>
<dbReference type="SUPFAM" id="SSF48008">
    <property type="entry name" value="GntR ligand-binding domain-like"/>
    <property type="match status" value="1"/>
</dbReference>
<feature type="domain" description="HTH gntR-type" evidence="4">
    <location>
        <begin position="12"/>
        <end position="80"/>
    </location>
</feature>
<keyword evidence="2" id="KW-0238">DNA-binding</keyword>
<dbReference type="InterPro" id="IPR008920">
    <property type="entry name" value="TF_FadR/GntR_C"/>
</dbReference>
<evidence type="ECO:0000256" key="1">
    <source>
        <dbReference type="ARBA" id="ARBA00023015"/>
    </source>
</evidence>
<reference evidence="6" key="1">
    <citation type="journal article" date="2019" name="Int. J. Syst. Evol. Microbiol.">
        <title>The Global Catalogue of Microorganisms (GCM) 10K type strain sequencing project: providing services to taxonomists for standard genome sequencing and annotation.</title>
        <authorList>
            <consortium name="The Broad Institute Genomics Platform"/>
            <consortium name="The Broad Institute Genome Sequencing Center for Infectious Disease"/>
            <person name="Wu L."/>
            <person name="Ma J."/>
        </authorList>
    </citation>
    <scope>NUCLEOTIDE SEQUENCE [LARGE SCALE GENOMIC DNA]</scope>
    <source>
        <strain evidence="6">KACC 14249</strain>
    </source>
</reference>
<keyword evidence="6" id="KW-1185">Reference proteome</keyword>
<evidence type="ECO:0000313" key="5">
    <source>
        <dbReference type="EMBL" id="MFC6009373.1"/>
    </source>
</evidence>
<dbReference type="PANTHER" id="PTHR43537">
    <property type="entry name" value="TRANSCRIPTIONAL REGULATOR, GNTR FAMILY"/>
    <property type="match status" value="1"/>
</dbReference>
<evidence type="ECO:0000259" key="4">
    <source>
        <dbReference type="PROSITE" id="PS50949"/>
    </source>
</evidence>
<evidence type="ECO:0000313" key="6">
    <source>
        <dbReference type="Proteomes" id="UP001596189"/>
    </source>
</evidence>
<comment type="caution">
    <text evidence="5">The sequence shown here is derived from an EMBL/GenBank/DDBJ whole genome shotgun (WGS) entry which is preliminary data.</text>
</comment>
<dbReference type="PRINTS" id="PR00035">
    <property type="entry name" value="HTHGNTR"/>
</dbReference>
<dbReference type="InterPro" id="IPR011711">
    <property type="entry name" value="GntR_C"/>
</dbReference>
<dbReference type="Pfam" id="PF00392">
    <property type="entry name" value="GntR"/>
    <property type="match status" value="1"/>
</dbReference>
<dbReference type="CDD" id="cd07377">
    <property type="entry name" value="WHTH_GntR"/>
    <property type="match status" value="1"/>
</dbReference>
<name>A0ABW1JKZ1_9ACTN</name>
<dbReference type="SUPFAM" id="SSF46785">
    <property type="entry name" value="Winged helix' DNA-binding domain"/>
    <property type="match status" value="1"/>
</dbReference>
<organism evidence="5 6">
    <name type="scientific">Angustibacter luteus</name>
    <dbReference type="NCBI Taxonomy" id="658456"/>
    <lineage>
        <taxon>Bacteria</taxon>
        <taxon>Bacillati</taxon>
        <taxon>Actinomycetota</taxon>
        <taxon>Actinomycetes</taxon>
        <taxon>Kineosporiales</taxon>
        <taxon>Kineosporiaceae</taxon>
    </lineage>
</organism>
<dbReference type="Pfam" id="PF07729">
    <property type="entry name" value="FCD"/>
    <property type="match status" value="1"/>
</dbReference>
<proteinExistence type="predicted"/>
<dbReference type="InterPro" id="IPR000524">
    <property type="entry name" value="Tscrpt_reg_HTH_GntR"/>
</dbReference>
<dbReference type="InterPro" id="IPR036390">
    <property type="entry name" value="WH_DNA-bd_sf"/>
</dbReference>
<dbReference type="Gene3D" id="1.20.120.530">
    <property type="entry name" value="GntR ligand-binding domain-like"/>
    <property type="match status" value="1"/>
</dbReference>
<dbReference type="Gene3D" id="1.10.10.10">
    <property type="entry name" value="Winged helix-like DNA-binding domain superfamily/Winged helix DNA-binding domain"/>
    <property type="match status" value="1"/>
</dbReference>
<dbReference type="EMBL" id="JBHSRD010000008">
    <property type="protein sequence ID" value="MFC6009373.1"/>
    <property type="molecule type" value="Genomic_DNA"/>
</dbReference>
<dbReference type="RefSeq" id="WP_345717888.1">
    <property type="nucleotide sequence ID" value="NZ_BAABFP010000007.1"/>
</dbReference>
<keyword evidence="3" id="KW-0804">Transcription</keyword>
<evidence type="ECO:0000256" key="3">
    <source>
        <dbReference type="ARBA" id="ARBA00023163"/>
    </source>
</evidence>
<protein>
    <submittedName>
        <fullName evidence="5">FadR/GntR family transcriptional regulator</fullName>
    </submittedName>
</protein>
<keyword evidence="1" id="KW-0805">Transcription regulation</keyword>
<dbReference type="InterPro" id="IPR036388">
    <property type="entry name" value="WH-like_DNA-bd_sf"/>
</dbReference>
<sequence length="247" mass="26490">MATAQFTPVARQSVSDTVFAQLRDAVLGGGYAPGDQLPPERELAVSFAVNRHAVREAVKRLQEAGFVQVVHGGGTRVLDVRRTAGLDLLGHLARSGDEGLERLVRDGLEMRRCIGVDAARRAAERADAGTRRAIQTAATRYADPADATADRDFWALVVDASDNLAFRLALNSLVESIDAQPDLMDALLADDRGDVQPHADLAEAIAAGDADRAAACADALLSQALTIHQEIQQRPASRRRRRPGRSA</sequence>
<evidence type="ECO:0000256" key="2">
    <source>
        <dbReference type="ARBA" id="ARBA00023125"/>
    </source>
</evidence>
<dbReference type="SMART" id="SM00895">
    <property type="entry name" value="FCD"/>
    <property type="match status" value="1"/>
</dbReference>
<dbReference type="Proteomes" id="UP001596189">
    <property type="component" value="Unassembled WGS sequence"/>
</dbReference>
<dbReference type="PANTHER" id="PTHR43537:SF24">
    <property type="entry name" value="GLUCONATE OPERON TRANSCRIPTIONAL REPRESSOR"/>
    <property type="match status" value="1"/>
</dbReference>